<keyword evidence="6 11" id="KW-0560">Oxidoreductase</keyword>
<dbReference type="AlphaFoldDB" id="A0A0F6UD62"/>
<evidence type="ECO:0000256" key="3">
    <source>
        <dbReference type="ARBA" id="ARBA00022723"/>
    </source>
</evidence>
<dbReference type="NCBIfam" id="TIGR03229">
    <property type="entry name" value="benzo_1_2_benA"/>
    <property type="match status" value="1"/>
</dbReference>
<dbReference type="InterPro" id="IPR015879">
    <property type="entry name" value="Ring_hydroxy_dOase_asu_C_dom"/>
</dbReference>
<evidence type="ECO:0000256" key="6">
    <source>
        <dbReference type="ARBA" id="ARBA00023002"/>
    </source>
</evidence>
<dbReference type="Proteomes" id="UP000045039">
    <property type="component" value="Unassembled WGS sequence"/>
</dbReference>
<reference evidence="11" key="3">
    <citation type="submission" date="2015-08" db="EMBL/GenBank/DDBJ databases">
        <title>Pseudomonas aeruginosa strain CCBH4851 chromosome region.</title>
        <authorList>
            <person name="Silveira M.C."/>
            <person name="Carvalho-Assef A.P.D."/>
            <person name="Albano R.M."/>
        </authorList>
    </citation>
    <scope>NUCLEOTIDE SEQUENCE</scope>
    <source>
        <strain evidence="11">CCBH4851</strain>
    </source>
</reference>
<dbReference type="Pfam" id="PF00355">
    <property type="entry name" value="Rieske"/>
    <property type="match status" value="1"/>
</dbReference>
<dbReference type="GO" id="GO:0051537">
    <property type="term" value="F:2 iron, 2 sulfur cluster binding"/>
    <property type="evidence" value="ECO:0007669"/>
    <property type="project" value="UniProtKB-KW"/>
</dbReference>
<dbReference type="InterPro" id="IPR017941">
    <property type="entry name" value="Rieske_2Fe-2S"/>
</dbReference>
<keyword evidence="9" id="KW-0520">NAD</keyword>
<dbReference type="Gene3D" id="3.90.380.10">
    <property type="entry name" value="Naphthalene 1,2-dioxygenase Alpha Subunit, Chain A, domain 1"/>
    <property type="match status" value="1"/>
</dbReference>
<evidence type="ECO:0000259" key="10">
    <source>
        <dbReference type="PROSITE" id="PS51296"/>
    </source>
</evidence>
<dbReference type="PROSITE" id="PS00570">
    <property type="entry name" value="RING_HYDROXYL_ALPHA"/>
    <property type="match status" value="1"/>
</dbReference>
<dbReference type="RefSeq" id="WP_003139108.1">
    <property type="nucleotide sequence ID" value="NZ_CAADLH010000168.1"/>
</dbReference>
<reference evidence="12" key="1">
    <citation type="submission" date="2015-06" db="EMBL/GenBank/DDBJ databases">
        <authorList>
            <person name="Radhakrishnan R."/>
            <person name="Underwood A."/>
            <person name="Al-Shahib A."/>
        </authorList>
    </citation>
    <scope>NUCLEOTIDE SEQUENCE</scope>
    <source>
        <strain evidence="12">P19_London_7_VIM_2_05_10</strain>
    </source>
</reference>
<dbReference type="InterPro" id="IPR017639">
    <property type="entry name" value="Benzo_1-2-diOase_lsu"/>
</dbReference>
<dbReference type="EMBL" id="KT454971">
    <property type="protein sequence ID" value="ALI58817.1"/>
    <property type="molecule type" value="Genomic_DNA"/>
</dbReference>
<comment type="similarity">
    <text evidence="1">Belongs to the bacterial ring-hydroxylating dioxygenase alpha subunit family.</text>
</comment>
<evidence type="ECO:0000313" key="12">
    <source>
        <dbReference type="EMBL" id="CRQ03964.1"/>
    </source>
</evidence>
<dbReference type="EC" id="1.14.12.13" evidence="11"/>
<dbReference type="PRINTS" id="PR00090">
    <property type="entry name" value="RNGDIOXGNASE"/>
</dbReference>
<protein>
    <submittedName>
        <fullName evidence="11">2-halobenzoate 1,2-dioxygenase large subunit</fullName>
        <ecNumber evidence="11">1.14.12.13</ecNumber>
    </submittedName>
</protein>
<proteinExistence type="inferred from homology"/>
<dbReference type="Pfam" id="PF00848">
    <property type="entry name" value="Ring_hydroxyl_A"/>
    <property type="match status" value="1"/>
</dbReference>
<dbReference type="GO" id="GO:0018626">
    <property type="term" value="F:2-halobenzoate 1,2-dioxygenase activity"/>
    <property type="evidence" value="ECO:0007669"/>
    <property type="project" value="UniProtKB-EC"/>
</dbReference>
<sequence length="455" mass="51779">MSLGSDYLRSLLEEDPERGVYRCKREMFTDPRLFELEMKHIFEGNWVYLAHESQVAGINDYLTTQIGRQSIVIARNRDGQLNAFINACSHRGAMLCRHKSGNRSSYTCPFHGWTFNNSGKLLKVKDPAEAGYPQGFNCEGSHDLTRVARFESYRGFLFGSLNPDVRPLAEHLGESAKIIDMIVDQSPEGLEVLRGSSSYVYEGNWKLTAENGADGYHVSSVHWNYAATQSQRQQRDAADQLRTMSAAGWARQGGGFYSFEHGHMLLWSRWANPEDRPAFERRAELARDFGEARADWMIENSRNLCLYPNVYLMDQFSSQIRIARPLSVDRTEITIYCIAPKGESAEARARRIRQYEDFFNVSGMATPDDLEEFRSCQQGYQGSVVGWNDLSRGAEHWIEGADAAAAAIDLRPRLSGVRTEDEGLFVLQHRYWQEALLAALERERTQRVALREVAS</sequence>
<organism evidence="11">
    <name type="scientific">Pseudomonas aeruginosa</name>
    <dbReference type="NCBI Taxonomy" id="287"/>
    <lineage>
        <taxon>Bacteria</taxon>
        <taxon>Pseudomonadati</taxon>
        <taxon>Pseudomonadota</taxon>
        <taxon>Gammaproteobacteria</taxon>
        <taxon>Pseudomonadales</taxon>
        <taxon>Pseudomonadaceae</taxon>
        <taxon>Pseudomonas</taxon>
    </lineage>
</organism>
<evidence type="ECO:0000256" key="5">
    <source>
        <dbReference type="ARBA" id="ARBA00022964"/>
    </source>
</evidence>
<dbReference type="InterPro" id="IPR001663">
    <property type="entry name" value="Rng_hydr_dOase-A"/>
</dbReference>
<evidence type="ECO:0000313" key="13">
    <source>
        <dbReference type="Proteomes" id="UP000045039"/>
    </source>
</evidence>
<keyword evidence="7" id="KW-0408">Iron</keyword>
<evidence type="ECO:0000313" key="11">
    <source>
        <dbReference type="EMBL" id="ALI58817.1"/>
    </source>
</evidence>
<dbReference type="InterPro" id="IPR015881">
    <property type="entry name" value="ARHD_Rieske_2Fe_2S"/>
</dbReference>
<dbReference type="PROSITE" id="PS51296">
    <property type="entry name" value="RIESKE"/>
    <property type="match status" value="1"/>
</dbReference>
<dbReference type="SUPFAM" id="SSF50022">
    <property type="entry name" value="ISP domain"/>
    <property type="match status" value="1"/>
</dbReference>
<keyword evidence="8" id="KW-0411">Iron-sulfur</keyword>
<keyword evidence="4" id="KW-0058">Aromatic hydrocarbons catabolism</keyword>
<dbReference type="CDD" id="cd08879">
    <property type="entry name" value="RHO_alpha_C_AntDO-like"/>
    <property type="match status" value="1"/>
</dbReference>
<reference evidence="13" key="2">
    <citation type="submission" date="2015-06" db="EMBL/GenBank/DDBJ databases">
        <authorList>
            <person name="Radhakrishnan Rajesh"/>
            <person name="Underwood Anthony"/>
            <person name="Al-Shahib Ali"/>
        </authorList>
    </citation>
    <scope>NUCLEOTIDE SEQUENCE [LARGE SCALE GENOMIC DNA]</scope>
    <source>
        <strain evidence="13">P19_London_7_VIM_2_05_10</strain>
    </source>
</reference>
<dbReference type="InterPro" id="IPR036922">
    <property type="entry name" value="Rieske_2Fe-2S_sf"/>
</dbReference>
<dbReference type="PANTHER" id="PTHR43756">
    <property type="entry name" value="CHOLINE MONOOXYGENASE, CHLOROPLASTIC"/>
    <property type="match status" value="1"/>
</dbReference>
<dbReference type="PATRIC" id="fig|287.1491.peg.3276"/>
<keyword evidence="2" id="KW-0001">2Fe-2S</keyword>
<accession>A0A0F6UD62</accession>
<evidence type="ECO:0000256" key="9">
    <source>
        <dbReference type="ARBA" id="ARBA00023027"/>
    </source>
</evidence>
<evidence type="ECO:0000256" key="8">
    <source>
        <dbReference type="ARBA" id="ARBA00023014"/>
    </source>
</evidence>
<name>A0A0F6UD62_PSEAI</name>
<evidence type="ECO:0000256" key="4">
    <source>
        <dbReference type="ARBA" id="ARBA00022797"/>
    </source>
</evidence>
<dbReference type="PANTHER" id="PTHR43756:SF1">
    <property type="entry name" value="3-PHENYLPROPIONATE_CINNAMIC ACID DIOXYGENASE SUBUNIT ALPHA"/>
    <property type="match status" value="1"/>
</dbReference>
<feature type="domain" description="Rieske" evidence="10">
    <location>
        <begin position="46"/>
        <end position="134"/>
    </location>
</feature>
<keyword evidence="5 11" id="KW-0223">Dioxygenase</keyword>
<evidence type="ECO:0000256" key="2">
    <source>
        <dbReference type="ARBA" id="ARBA00022714"/>
    </source>
</evidence>
<dbReference type="Gene3D" id="2.102.10.10">
    <property type="entry name" value="Rieske [2Fe-2S] iron-sulphur domain"/>
    <property type="match status" value="1"/>
</dbReference>
<keyword evidence="3" id="KW-0479">Metal-binding</keyword>
<dbReference type="GO" id="GO:0005506">
    <property type="term" value="F:iron ion binding"/>
    <property type="evidence" value="ECO:0007669"/>
    <property type="project" value="InterPro"/>
</dbReference>
<dbReference type="EMBL" id="CVVU01000266">
    <property type="protein sequence ID" value="CRQ03964.1"/>
    <property type="molecule type" value="Genomic_DNA"/>
</dbReference>
<dbReference type="CDD" id="cd03542">
    <property type="entry name" value="Rieske_RO_Alpha_HBDO"/>
    <property type="match status" value="1"/>
</dbReference>
<evidence type="ECO:0000256" key="1">
    <source>
        <dbReference type="ARBA" id="ARBA00008751"/>
    </source>
</evidence>
<gene>
    <name evidence="11" type="primary">cbdA</name>
    <name evidence="12" type="synonym">cbdA_2</name>
    <name evidence="11" type="ORF">CCBH4851_00112</name>
    <name evidence="12" type="ORF">PAERUG_P19_London_7_VIM_2_05_10_06473</name>
</gene>
<dbReference type="SUPFAM" id="SSF55961">
    <property type="entry name" value="Bet v1-like"/>
    <property type="match status" value="1"/>
</dbReference>
<evidence type="ECO:0000256" key="7">
    <source>
        <dbReference type="ARBA" id="ARBA00023004"/>
    </source>
</evidence>